<gene>
    <name evidence="2" type="ORF">Tci_030829</name>
</gene>
<organism evidence="2">
    <name type="scientific">Tanacetum cinerariifolium</name>
    <name type="common">Dalmatian daisy</name>
    <name type="synonym">Chrysanthemum cinerariifolium</name>
    <dbReference type="NCBI Taxonomy" id="118510"/>
    <lineage>
        <taxon>Eukaryota</taxon>
        <taxon>Viridiplantae</taxon>
        <taxon>Streptophyta</taxon>
        <taxon>Embryophyta</taxon>
        <taxon>Tracheophyta</taxon>
        <taxon>Spermatophyta</taxon>
        <taxon>Magnoliopsida</taxon>
        <taxon>eudicotyledons</taxon>
        <taxon>Gunneridae</taxon>
        <taxon>Pentapetalae</taxon>
        <taxon>asterids</taxon>
        <taxon>campanulids</taxon>
        <taxon>Asterales</taxon>
        <taxon>Asteraceae</taxon>
        <taxon>Asteroideae</taxon>
        <taxon>Anthemideae</taxon>
        <taxon>Anthemidinae</taxon>
        <taxon>Tanacetum</taxon>
    </lineage>
</organism>
<comment type="caution">
    <text evidence="2">The sequence shown here is derived from an EMBL/GenBank/DDBJ whole genome shotgun (WGS) entry which is preliminary data.</text>
</comment>
<dbReference type="AlphaFoldDB" id="A0A6L2LAR3"/>
<feature type="compositionally biased region" description="Polar residues" evidence="1">
    <location>
        <begin position="34"/>
        <end position="46"/>
    </location>
</feature>
<feature type="region of interest" description="Disordered" evidence="1">
    <location>
        <begin position="22"/>
        <end position="58"/>
    </location>
</feature>
<protein>
    <submittedName>
        <fullName evidence="2">Uncharacterized protein</fullName>
    </submittedName>
</protein>
<name>A0A6L2LAR3_TANCI</name>
<reference evidence="2" key="1">
    <citation type="journal article" date="2019" name="Sci. Rep.">
        <title>Draft genome of Tanacetum cinerariifolium, the natural source of mosquito coil.</title>
        <authorList>
            <person name="Yamashiro T."/>
            <person name="Shiraishi A."/>
            <person name="Satake H."/>
            <person name="Nakayama K."/>
        </authorList>
    </citation>
    <scope>NUCLEOTIDE SEQUENCE</scope>
</reference>
<accession>A0A6L2LAR3</accession>
<evidence type="ECO:0000313" key="2">
    <source>
        <dbReference type="EMBL" id="GEU58851.1"/>
    </source>
</evidence>
<evidence type="ECO:0000256" key="1">
    <source>
        <dbReference type="SAM" id="MobiDB-lite"/>
    </source>
</evidence>
<sequence>MYLHCYTTTIPTAAPFLNHSYTATTEPKHRRNPQNHAHQTRCSSFEPSVASPSPPQSRRKTLMLLKNYKYLCVES</sequence>
<dbReference type="EMBL" id="BKCJ010004071">
    <property type="protein sequence ID" value="GEU58851.1"/>
    <property type="molecule type" value="Genomic_DNA"/>
</dbReference>
<proteinExistence type="predicted"/>